<accession>A0A8R1USJ5</accession>
<dbReference type="EnsemblMetazoa" id="PPA37945.1">
    <property type="protein sequence ID" value="PPA37945.1"/>
    <property type="gene ID" value="WBGene00276314"/>
</dbReference>
<reference evidence="1" key="2">
    <citation type="submission" date="2022-06" db="UniProtKB">
        <authorList>
            <consortium name="EnsemblMetazoa"/>
        </authorList>
    </citation>
    <scope>IDENTIFICATION</scope>
    <source>
        <strain evidence="1">PS312</strain>
    </source>
</reference>
<keyword evidence="2" id="KW-1185">Reference proteome</keyword>
<dbReference type="Proteomes" id="UP000005239">
    <property type="component" value="Unassembled WGS sequence"/>
</dbReference>
<gene>
    <name evidence="1" type="primary">WBGene00276314</name>
</gene>
<sequence length="307" mass="34046">MVLSSALLLLLVAPLALATGHFTVRLRISSLSPVPVHTTLSIYGVEREVTVSHTAFVTMDYTLDREHLVRDKPHLLTINAFSSDGLITEEMELRRLARSAHTGSGTLRIIGEPVECQKNFYGPFCWVECVTSPGDGLFCDSEGVPRCKETGCIEQIRKKTNVPCQNGQCNHFIGSINSRQVNEEFTKNLGYNYSVTFETPISTNLLLVLHVLLCLIVLVVGLVLICIALRLRSIKTEGSSLVNTQSHEQNINNDSMSSTPSDNDLIRFSPTRSDDLFKAAQENAINNKIEVFHNGHLSETENIYEIA</sequence>
<protein>
    <submittedName>
        <fullName evidence="1">Uncharacterized protein</fullName>
    </submittedName>
</protein>
<dbReference type="AlphaFoldDB" id="A0A2A6CSP5"/>
<proteinExistence type="predicted"/>
<name>A0A2A6CSP5_PRIPA</name>
<accession>A0A2A6CSP5</accession>
<evidence type="ECO:0000313" key="2">
    <source>
        <dbReference type="Proteomes" id="UP000005239"/>
    </source>
</evidence>
<reference evidence="2" key="1">
    <citation type="journal article" date="2008" name="Nat. Genet.">
        <title>The Pristionchus pacificus genome provides a unique perspective on nematode lifestyle and parasitism.</title>
        <authorList>
            <person name="Dieterich C."/>
            <person name="Clifton S.W."/>
            <person name="Schuster L.N."/>
            <person name="Chinwalla A."/>
            <person name="Delehaunty K."/>
            <person name="Dinkelacker I."/>
            <person name="Fulton L."/>
            <person name="Fulton R."/>
            <person name="Godfrey J."/>
            <person name="Minx P."/>
            <person name="Mitreva M."/>
            <person name="Roeseler W."/>
            <person name="Tian H."/>
            <person name="Witte H."/>
            <person name="Yang S.P."/>
            <person name="Wilson R.K."/>
            <person name="Sommer R.J."/>
        </authorList>
    </citation>
    <scope>NUCLEOTIDE SEQUENCE [LARGE SCALE GENOMIC DNA]</scope>
    <source>
        <strain evidence="2">PS312</strain>
    </source>
</reference>
<evidence type="ECO:0000313" key="1">
    <source>
        <dbReference type="EnsemblMetazoa" id="PPA37945.1"/>
    </source>
</evidence>
<organism evidence="1 2">
    <name type="scientific">Pristionchus pacificus</name>
    <name type="common">Parasitic nematode worm</name>
    <dbReference type="NCBI Taxonomy" id="54126"/>
    <lineage>
        <taxon>Eukaryota</taxon>
        <taxon>Metazoa</taxon>
        <taxon>Ecdysozoa</taxon>
        <taxon>Nematoda</taxon>
        <taxon>Chromadorea</taxon>
        <taxon>Rhabditida</taxon>
        <taxon>Rhabditina</taxon>
        <taxon>Diplogasteromorpha</taxon>
        <taxon>Diplogasteroidea</taxon>
        <taxon>Neodiplogasteridae</taxon>
        <taxon>Pristionchus</taxon>
    </lineage>
</organism>